<evidence type="ECO:0000256" key="1">
    <source>
        <dbReference type="SAM" id="MobiDB-lite"/>
    </source>
</evidence>
<accession>B3Q1Q6</accession>
<geneLocation type="plasmid" evidence="2 3">
    <name>pA</name>
</geneLocation>
<evidence type="ECO:0000313" key="2">
    <source>
        <dbReference type="EMBL" id="ACE93612.1"/>
    </source>
</evidence>
<sequence>MDERRLFAHRLQHGSRSGLALHSAPFRRGRRGAASTAIPERLPPPALSGSGSKGSSQPVCRRTPLSLITPFFAEKGAAVIPKMTFRVPSDKTG</sequence>
<dbReference type="AlphaFoldDB" id="B3Q1Q6"/>
<feature type="compositionally biased region" description="Polar residues" evidence="1">
    <location>
        <begin position="49"/>
        <end position="58"/>
    </location>
</feature>
<gene>
    <name evidence="2" type="ordered locus">RHECIAT_PA0000268</name>
</gene>
<keyword evidence="2" id="KW-0614">Plasmid</keyword>
<protein>
    <submittedName>
        <fullName evidence="2">Hypothetical conserved protein</fullName>
    </submittedName>
</protein>
<dbReference type="EMBL" id="CP001075">
    <property type="protein sequence ID" value="ACE93612.1"/>
    <property type="molecule type" value="Genomic_DNA"/>
</dbReference>
<organism evidence="2 3">
    <name type="scientific">Rhizobium etli (strain CIAT 652)</name>
    <dbReference type="NCBI Taxonomy" id="491916"/>
    <lineage>
        <taxon>Bacteria</taxon>
        <taxon>Pseudomonadati</taxon>
        <taxon>Pseudomonadota</taxon>
        <taxon>Alphaproteobacteria</taxon>
        <taxon>Hyphomicrobiales</taxon>
        <taxon>Rhizobiaceae</taxon>
        <taxon>Rhizobium/Agrobacterium group</taxon>
        <taxon>Rhizobium</taxon>
    </lineage>
</organism>
<dbReference type="KEGG" id="rec:RHECIAT_PA0000268"/>
<name>B3Q1Q6_RHIE6</name>
<evidence type="ECO:0000313" key="3">
    <source>
        <dbReference type="Proteomes" id="UP000008817"/>
    </source>
</evidence>
<dbReference type="HOGENOM" id="CLU_2397510_0_0_5"/>
<dbReference type="Proteomes" id="UP000008817">
    <property type="component" value="Plasmid pA"/>
</dbReference>
<reference evidence="2 3" key="1">
    <citation type="submission" date="2008-04" db="EMBL/GenBank/DDBJ databases">
        <title>Genome diversity and DNA divergence of Rhizobium etli.</title>
        <authorList>
            <person name="Gonzalez V."/>
            <person name="Acosta J.L."/>
            <person name="Santamaria R.I."/>
            <person name="Bustos P."/>
            <person name="Hernandez-Gonzalez I.L."/>
            <person name="Fernandez J.L."/>
            <person name="Diaz R."/>
            <person name="Flores M."/>
            <person name="Mora J."/>
            <person name="Palacios R."/>
            <person name="Davila G."/>
        </authorList>
    </citation>
    <scope>NUCLEOTIDE SEQUENCE [LARGE SCALE GENOMIC DNA]</scope>
    <source>
        <strain evidence="3">CIAT 652</strain>
        <plasmid evidence="3">Plasmid pA</plasmid>
    </source>
</reference>
<feature type="region of interest" description="Disordered" evidence="1">
    <location>
        <begin position="18"/>
        <end position="60"/>
    </location>
</feature>
<proteinExistence type="predicted"/>